<name>A0A419RS31_9SPHN</name>
<keyword evidence="2" id="KW-1185">Reference proteome</keyword>
<dbReference type="RefSeq" id="WP_120047625.1">
    <property type="nucleotide sequence ID" value="NZ_RAHX01000001.1"/>
</dbReference>
<dbReference type="EMBL" id="RAHX01000001">
    <property type="protein sequence ID" value="RJY08612.1"/>
    <property type="molecule type" value="Genomic_DNA"/>
</dbReference>
<accession>A0A419RS31</accession>
<protein>
    <submittedName>
        <fullName evidence="1">Uncharacterized protein</fullName>
    </submittedName>
</protein>
<dbReference type="OrthoDB" id="7390151at2"/>
<reference evidence="1 2" key="1">
    <citation type="journal article" date="2017" name="Int. J. Syst. Evol. Microbiol.">
        <title>Erythrobacter aquimixticola sp. nov., isolated from the junction between the ocean and a freshwater spring.</title>
        <authorList>
            <person name="Park S."/>
            <person name="Jung Y.T."/>
            <person name="Choi S.J."/>
            <person name="Yoon J.H."/>
        </authorList>
    </citation>
    <scope>NUCLEOTIDE SEQUENCE [LARGE SCALE GENOMIC DNA]</scope>
    <source>
        <strain evidence="1 2">JSSK-14</strain>
    </source>
</reference>
<evidence type="ECO:0000313" key="2">
    <source>
        <dbReference type="Proteomes" id="UP000285232"/>
    </source>
</evidence>
<comment type="caution">
    <text evidence="1">The sequence shown here is derived from an EMBL/GenBank/DDBJ whole genome shotgun (WGS) entry which is preliminary data.</text>
</comment>
<proteinExistence type="predicted"/>
<gene>
    <name evidence="1" type="ORF">D6201_03865</name>
</gene>
<sequence length="218" mass="24084">MQAGNWPISREMQEYAVRFDKARQRRLLIVPALFDEGNKMRRLTVQLMRTLDRGGVDTILPDLPGMNESLASLAEQTLENWRAAIAAAEHAFAATHTLTIRGGALCKPDGPATRYAPLPGPTQLRDLLRARAIADREAGYSTTRDQLLTAGRAEGLLLAGYQIGPEMIRQLEAADIDFRDDDIRQRDIGGVGLWLRAEPSGDAAQAETLAQIVLERLR</sequence>
<organism evidence="1 2">
    <name type="scientific">Aurantiacibacter aquimixticola</name>
    <dbReference type="NCBI Taxonomy" id="1958945"/>
    <lineage>
        <taxon>Bacteria</taxon>
        <taxon>Pseudomonadati</taxon>
        <taxon>Pseudomonadota</taxon>
        <taxon>Alphaproteobacteria</taxon>
        <taxon>Sphingomonadales</taxon>
        <taxon>Erythrobacteraceae</taxon>
        <taxon>Aurantiacibacter</taxon>
    </lineage>
</organism>
<dbReference type="Proteomes" id="UP000285232">
    <property type="component" value="Unassembled WGS sequence"/>
</dbReference>
<dbReference type="AlphaFoldDB" id="A0A419RS31"/>
<evidence type="ECO:0000313" key="1">
    <source>
        <dbReference type="EMBL" id="RJY08612.1"/>
    </source>
</evidence>